<dbReference type="SMART" id="SM00342">
    <property type="entry name" value="HTH_ARAC"/>
    <property type="match status" value="1"/>
</dbReference>
<dbReference type="PROSITE" id="PS01124">
    <property type="entry name" value="HTH_ARAC_FAMILY_2"/>
    <property type="match status" value="1"/>
</dbReference>
<dbReference type="GO" id="GO:0043565">
    <property type="term" value="F:sequence-specific DNA binding"/>
    <property type="evidence" value="ECO:0007669"/>
    <property type="project" value="InterPro"/>
</dbReference>
<dbReference type="RefSeq" id="WP_032135483.1">
    <property type="nucleotide sequence ID" value="NZ_AP031440.1"/>
</dbReference>
<dbReference type="PANTHER" id="PTHR43280:SF32">
    <property type="entry name" value="TRANSCRIPTIONAL REGULATORY PROTEIN"/>
    <property type="match status" value="1"/>
</dbReference>
<dbReference type="EMBL" id="NFHB01000005">
    <property type="protein sequence ID" value="OUN03140.1"/>
    <property type="molecule type" value="Genomic_DNA"/>
</dbReference>
<proteinExistence type="predicted"/>
<dbReference type="GO" id="GO:0003700">
    <property type="term" value="F:DNA-binding transcription factor activity"/>
    <property type="evidence" value="ECO:0007669"/>
    <property type="project" value="InterPro"/>
</dbReference>
<dbReference type="InterPro" id="IPR018060">
    <property type="entry name" value="HTH_AraC"/>
</dbReference>
<feature type="domain" description="HTH araC/xylS-type" evidence="4">
    <location>
        <begin position="208"/>
        <end position="306"/>
    </location>
</feature>
<evidence type="ECO:0000313" key="5">
    <source>
        <dbReference type="EMBL" id="OUN03140.1"/>
    </source>
</evidence>
<gene>
    <name evidence="5" type="ORF">B5G41_08835</name>
</gene>
<evidence type="ECO:0000256" key="2">
    <source>
        <dbReference type="ARBA" id="ARBA00023125"/>
    </source>
</evidence>
<dbReference type="PRINTS" id="PR00032">
    <property type="entry name" value="HTHARAC"/>
</dbReference>
<dbReference type="eggNOG" id="COG2207">
    <property type="taxonomic scope" value="Bacteria"/>
</dbReference>
<dbReference type="Pfam" id="PF12833">
    <property type="entry name" value="HTH_18"/>
    <property type="match status" value="1"/>
</dbReference>
<evidence type="ECO:0000313" key="6">
    <source>
        <dbReference type="Proteomes" id="UP000195772"/>
    </source>
</evidence>
<evidence type="ECO:0000256" key="3">
    <source>
        <dbReference type="ARBA" id="ARBA00023163"/>
    </source>
</evidence>
<dbReference type="Gene3D" id="1.10.10.60">
    <property type="entry name" value="Homeodomain-like"/>
    <property type="match status" value="1"/>
</dbReference>
<dbReference type="PANTHER" id="PTHR43280">
    <property type="entry name" value="ARAC-FAMILY TRANSCRIPTIONAL REGULATOR"/>
    <property type="match status" value="1"/>
</dbReference>
<dbReference type="InterPro" id="IPR020449">
    <property type="entry name" value="Tscrpt_reg_AraC-type_HTH"/>
</dbReference>
<name>A0A1Y3R2V9_9BACT</name>
<organism evidence="5 6">
    <name type="scientific">Alistipes onderdonkii</name>
    <dbReference type="NCBI Taxonomy" id="328813"/>
    <lineage>
        <taxon>Bacteria</taxon>
        <taxon>Pseudomonadati</taxon>
        <taxon>Bacteroidota</taxon>
        <taxon>Bacteroidia</taxon>
        <taxon>Bacteroidales</taxon>
        <taxon>Rikenellaceae</taxon>
        <taxon>Alistipes</taxon>
    </lineage>
</organism>
<dbReference type="InterPro" id="IPR009057">
    <property type="entry name" value="Homeodomain-like_sf"/>
</dbReference>
<dbReference type="OrthoDB" id="1372329at2"/>
<protein>
    <submittedName>
        <fullName evidence="5">AraC family transcriptional regulator</fullName>
    </submittedName>
</protein>
<keyword evidence="3" id="KW-0804">Transcription</keyword>
<dbReference type="InterPro" id="IPR003313">
    <property type="entry name" value="AraC-bd"/>
</dbReference>
<sequence>MADNIKTARAIKENGRENLRKVSISRIKKEMNDVFYLSDDLVITTLSAQNNTTAEYPASIDGFSAIIMMTGEATVSIDMQNYSVKPNTIVFFNPDSIIRTVKCSANAAAYFLAFSKSFVNEIQIDLSTSLPVYMRFGKAPVLEVAPQDVDEIRQLFQLIKTMLRSDKERYRHEIIRTLFTTAFYIITEINQREQPGEIKQGRCEVLFDEFMSLLQQYNKRERNVSFYAKQLNITPKYLSSVVKEVSGKTAARWIDESVILEAKALLKYSGMSIQEIAYHLNFSTQSFFGKYFKQHTGTSPSRYKRKG</sequence>
<comment type="caution">
    <text evidence="5">The sequence shown here is derived from an EMBL/GenBank/DDBJ whole genome shotgun (WGS) entry which is preliminary data.</text>
</comment>
<dbReference type="AlphaFoldDB" id="A0A1Y3R2V9"/>
<dbReference type="InterPro" id="IPR037923">
    <property type="entry name" value="HTH-like"/>
</dbReference>
<dbReference type="Proteomes" id="UP000195772">
    <property type="component" value="Unassembled WGS sequence"/>
</dbReference>
<dbReference type="SUPFAM" id="SSF51215">
    <property type="entry name" value="Regulatory protein AraC"/>
    <property type="match status" value="1"/>
</dbReference>
<keyword evidence="2" id="KW-0238">DNA-binding</keyword>
<dbReference type="SUPFAM" id="SSF46689">
    <property type="entry name" value="Homeodomain-like"/>
    <property type="match status" value="1"/>
</dbReference>
<accession>A0A1Y3R2V9</accession>
<dbReference type="Pfam" id="PF02311">
    <property type="entry name" value="AraC_binding"/>
    <property type="match status" value="1"/>
</dbReference>
<reference evidence="6" key="1">
    <citation type="submission" date="2017-04" db="EMBL/GenBank/DDBJ databases">
        <title>Function of individual gut microbiota members based on whole genome sequencing of pure cultures obtained from chicken caecum.</title>
        <authorList>
            <person name="Medvecky M."/>
            <person name="Cejkova D."/>
            <person name="Polansky O."/>
            <person name="Karasova D."/>
            <person name="Kubasova T."/>
            <person name="Cizek A."/>
            <person name="Rychlik I."/>
        </authorList>
    </citation>
    <scope>NUCLEOTIDE SEQUENCE [LARGE SCALE GENOMIC DNA]</scope>
    <source>
        <strain evidence="6">An90</strain>
    </source>
</reference>
<evidence type="ECO:0000259" key="4">
    <source>
        <dbReference type="PROSITE" id="PS01124"/>
    </source>
</evidence>
<evidence type="ECO:0000256" key="1">
    <source>
        <dbReference type="ARBA" id="ARBA00023015"/>
    </source>
</evidence>
<keyword evidence="1" id="KW-0805">Transcription regulation</keyword>